<gene>
    <name evidence="2" type="ORF">ESZ36_14185</name>
</gene>
<name>A0A5C6QDS2_9GAMM</name>
<proteinExistence type="predicted"/>
<feature type="transmembrane region" description="Helical" evidence="1">
    <location>
        <begin position="102"/>
        <end position="122"/>
    </location>
</feature>
<dbReference type="PANTHER" id="PTHR34989">
    <property type="entry name" value="PROTEIN HDED"/>
    <property type="match status" value="1"/>
</dbReference>
<feature type="transmembrane region" description="Helical" evidence="1">
    <location>
        <begin position="21"/>
        <end position="38"/>
    </location>
</feature>
<dbReference type="OrthoDB" id="9815400at2"/>
<keyword evidence="1" id="KW-1133">Transmembrane helix</keyword>
<dbReference type="PANTHER" id="PTHR34989:SF1">
    <property type="entry name" value="PROTEIN HDED"/>
    <property type="match status" value="1"/>
</dbReference>
<feature type="transmembrane region" description="Helical" evidence="1">
    <location>
        <begin position="129"/>
        <end position="148"/>
    </location>
</feature>
<dbReference type="InterPro" id="IPR005325">
    <property type="entry name" value="DUF308_memb"/>
</dbReference>
<evidence type="ECO:0000313" key="2">
    <source>
        <dbReference type="EMBL" id="TWX66898.1"/>
    </source>
</evidence>
<keyword evidence="1" id="KW-0472">Membrane</keyword>
<feature type="transmembrane region" description="Helical" evidence="1">
    <location>
        <begin position="75"/>
        <end position="96"/>
    </location>
</feature>
<dbReference type="Pfam" id="PF03729">
    <property type="entry name" value="DUF308"/>
    <property type="match status" value="2"/>
</dbReference>
<dbReference type="InterPro" id="IPR052712">
    <property type="entry name" value="Acid_resist_chaperone_HdeD"/>
</dbReference>
<dbReference type="Proteomes" id="UP000321822">
    <property type="component" value="Unassembled WGS sequence"/>
</dbReference>
<organism evidence="2 3">
    <name type="scientific">Colwellia demingiae</name>
    <dbReference type="NCBI Taxonomy" id="89401"/>
    <lineage>
        <taxon>Bacteria</taxon>
        <taxon>Pseudomonadati</taxon>
        <taxon>Pseudomonadota</taxon>
        <taxon>Gammaproteobacteria</taxon>
        <taxon>Alteromonadales</taxon>
        <taxon>Colwelliaceae</taxon>
        <taxon>Colwellia</taxon>
    </lineage>
</organism>
<protein>
    <recommendedName>
        <fullName evidence="4">HdeD family acid-resistance protein</fullName>
    </recommendedName>
</protein>
<evidence type="ECO:0000256" key="1">
    <source>
        <dbReference type="SAM" id="Phobius"/>
    </source>
</evidence>
<feature type="transmembrane region" description="Helical" evidence="1">
    <location>
        <begin position="154"/>
        <end position="174"/>
    </location>
</feature>
<reference evidence="2 3" key="1">
    <citation type="submission" date="2019-07" db="EMBL/GenBank/DDBJ databases">
        <title>Genomes of sea-ice associated Colwellia species.</title>
        <authorList>
            <person name="Bowman J.P."/>
        </authorList>
    </citation>
    <scope>NUCLEOTIDE SEQUENCE [LARGE SCALE GENOMIC DNA]</scope>
    <source>
        <strain evidence="2 3">ACAM 459</strain>
    </source>
</reference>
<dbReference type="AlphaFoldDB" id="A0A5C6QDS2"/>
<comment type="caution">
    <text evidence="2">The sequence shown here is derived from an EMBL/GenBank/DDBJ whole genome shotgun (WGS) entry which is preliminary data.</text>
</comment>
<keyword evidence="1" id="KW-0812">Transmembrane</keyword>
<sequence length="183" mass="19841">MPKVTRETSAQRINLAFIKNTKAVGIVMIIIGILGILVPNLIGLAFNTYVGGIFLISAIALAFNAWQYKTQDMSLWFKPFILMALALIIFTHPAIILGVLGVLIAIYFLISGFSAVVVSFGLNASAKFFSLLSGVISFMLGVIVLTNWPFASAWIIGLIIGITFLFDGIALLSISNQLKKTQQ</sequence>
<evidence type="ECO:0008006" key="4">
    <source>
        <dbReference type="Google" id="ProtNLM"/>
    </source>
</evidence>
<dbReference type="GO" id="GO:0005886">
    <property type="term" value="C:plasma membrane"/>
    <property type="evidence" value="ECO:0007669"/>
    <property type="project" value="TreeGrafter"/>
</dbReference>
<accession>A0A5C6QDS2</accession>
<feature type="transmembrane region" description="Helical" evidence="1">
    <location>
        <begin position="44"/>
        <end position="63"/>
    </location>
</feature>
<keyword evidence="3" id="KW-1185">Reference proteome</keyword>
<evidence type="ECO:0000313" key="3">
    <source>
        <dbReference type="Proteomes" id="UP000321822"/>
    </source>
</evidence>
<dbReference type="EMBL" id="VOLT01000007">
    <property type="protein sequence ID" value="TWX66898.1"/>
    <property type="molecule type" value="Genomic_DNA"/>
</dbReference>